<evidence type="ECO:0000313" key="4">
    <source>
        <dbReference type="Proteomes" id="UP001500879"/>
    </source>
</evidence>
<dbReference type="EMBL" id="BAAABX010000063">
    <property type="protein sequence ID" value="GAA0429740.1"/>
    <property type="molecule type" value="Genomic_DNA"/>
</dbReference>
<evidence type="ECO:0000313" key="3">
    <source>
        <dbReference type="EMBL" id="GAA0429740.1"/>
    </source>
</evidence>
<evidence type="ECO:0000256" key="1">
    <source>
        <dbReference type="SAM" id="MobiDB-lite"/>
    </source>
</evidence>
<keyword evidence="2" id="KW-0812">Transmembrane</keyword>
<keyword evidence="2" id="KW-1133">Transmembrane helix</keyword>
<dbReference type="Proteomes" id="UP001500879">
    <property type="component" value="Unassembled WGS sequence"/>
</dbReference>
<feature type="region of interest" description="Disordered" evidence="1">
    <location>
        <begin position="66"/>
        <end position="125"/>
    </location>
</feature>
<sequence>MSFGQGDPQGQRPWGPPQGPGNTPDWAALADDTAARGRRRRLLLIGGGVLAAAGVAAIVATAIVASDKGGDGPKKQAAAGPTASGTPAAAEPTFAPVAPPSPLDPRDFISDKGKDTAPLTPATLFPEAKPSVAGRAYERTATSSGTDCAEVTQGGLGSVLAENGCRQVLRATYVRDGVAVTVGVAVFDTKAAADRAKDRSTGNIAALTGGKSPDFCRATACRLTTNAEGRYAYFTVAGYTGNKPVTSDDTKALTAGRDISTYAFGRVLTRGRAAAAAAAATPR</sequence>
<feature type="transmembrane region" description="Helical" evidence="2">
    <location>
        <begin position="42"/>
        <end position="65"/>
    </location>
</feature>
<feature type="compositionally biased region" description="Low complexity" evidence="1">
    <location>
        <begin position="1"/>
        <end position="13"/>
    </location>
</feature>
<feature type="compositionally biased region" description="Basic and acidic residues" evidence="1">
    <location>
        <begin position="104"/>
        <end position="115"/>
    </location>
</feature>
<keyword evidence="2" id="KW-0472">Membrane</keyword>
<reference evidence="4" key="1">
    <citation type="journal article" date="2019" name="Int. J. Syst. Evol. Microbiol.">
        <title>The Global Catalogue of Microorganisms (GCM) 10K type strain sequencing project: providing services to taxonomists for standard genome sequencing and annotation.</title>
        <authorList>
            <consortium name="The Broad Institute Genomics Platform"/>
            <consortium name="The Broad Institute Genome Sequencing Center for Infectious Disease"/>
            <person name="Wu L."/>
            <person name="Ma J."/>
        </authorList>
    </citation>
    <scope>NUCLEOTIDE SEQUENCE [LARGE SCALE GENOMIC DNA]</scope>
    <source>
        <strain evidence="4">JCM 4788</strain>
    </source>
</reference>
<evidence type="ECO:0000256" key="2">
    <source>
        <dbReference type="SAM" id="Phobius"/>
    </source>
</evidence>
<comment type="caution">
    <text evidence="3">The sequence shown here is derived from an EMBL/GenBank/DDBJ whole genome shotgun (WGS) entry which is preliminary data.</text>
</comment>
<name>A0ABP3IVW4_9ACTN</name>
<keyword evidence="4" id="KW-1185">Reference proteome</keyword>
<protein>
    <submittedName>
        <fullName evidence="3">Uncharacterized protein</fullName>
    </submittedName>
</protein>
<gene>
    <name evidence="3" type="ORF">GCM10010357_59260</name>
</gene>
<proteinExistence type="predicted"/>
<organism evidence="3 4">
    <name type="scientific">Streptomyces luteireticuli</name>
    <dbReference type="NCBI Taxonomy" id="173858"/>
    <lineage>
        <taxon>Bacteria</taxon>
        <taxon>Bacillati</taxon>
        <taxon>Actinomycetota</taxon>
        <taxon>Actinomycetes</taxon>
        <taxon>Kitasatosporales</taxon>
        <taxon>Streptomycetaceae</taxon>
        <taxon>Streptomyces</taxon>
    </lineage>
</organism>
<feature type="compositionally biased region" description="Low complexity" evidence="1">
    <location>
        <begin position="77"/>
        <end position="90"/>
    </location>
</feature>
<accession>A0ABP3IVW4</accession>
<feature type="region of interest" description="Disordered" evidence="1">
    <location>
        <begin position="1"/>
        <end position="32"/>
    </location>
</feature>
<dbReference type="RefSeq" id="WP_344030987.1">
    <property type="nucleotide sequence ID" value="NZ_BAAABX010000063.1"/>
</dbReference>